<dbReference type="SUPFAM" id="SSF55174">
    <property type="entry name" value="Alpha-L RNA-binding motif"/>
    <property type="match status" value="1"/>
</dbReference>
<dbReference type="Pfam" id="PF00849">
    <property type="entry name" value="PseudoU_synth_2"/>
    <property type="match status" value="1"/>
</dbReference>
<dbReference type="GO" id="GO:0005829">
    <property type="term" value="C:cytosol"/>
    <property type="evidence" value="ECO:0007669"/>
    <property type="project" value="UniProtKB-ARBA"/>
</dbReference>
<dbReference type="GO" id="GO:0006364">
    <property type="term" value="P:rRNA processing"/>
    <property type="evidence" value="ECO:0007669"/>
    <property type="project" value="UniProtKB-ARBA"/>
</dbReference>
<dbReference type="InterPro" id="IPR006145">
    <property type="entry name" value="PsdUridine_synth_RsuA/RluA"/>
</dbReference>
<dbReference type="PANTHER" id="PTHR47683:SF4">
    <property type="entry name" value="PSEUDOURIDINE SYNTHASE"/>
    <property type="match status" value="1"/>
</dbReference>
<dbReference type="InterPro" id="IPR020094">
    <property type="entry name" value="TruA/RsuA/RluB/E/F_N"/>
</dbReference>
<dbReference type="EMBL" id="JPEN01000054">
    <property type="protein sequence ID" value="KGM37439.1"/>
    <property type="molecule type" value="Genomic_DNA"/>
</dbReference>
<evidence type="ECO:0000256" key="3">
    <source>
        <dbReference type="ARBA" id="ARBA00023235"/>
    </source>
</evidence>
<dbReference type="Gene3D" id="3.10.290.10">
    <property type="entry name" value="RNA-binding S4 domain"/>
    <property type="match status" value="1"/>
</dbReference>
<dbReference type="Proteomes" id="UP000030019">
    <property type="component" value="Unassembled WGS sequence"/>
</dbReference>
<name>A0A0A0DH85_9STRE</name>
<feature type="domain" description="Pseudouridine synthase RsuA/RluA-like" evidence="6">
    <location>
        <begin position="61"/>
        <end position="194"/>
    </location>
</feature>
<organism evidence="7 8">
    <name type="scientific">Streptococcus sinensis</name>
    <dbReference type="NCBI Taxonomy" id="176090"/>
    <lineage>
        <taxon>Bacteria</taxon>
        <taxon>Bacillati</taxon>
        <taxon>Bacillota</taxon>
        <taxon>Bacilli</taxon>
        <taxon>Lactobacillales</taxon>
        <taxon>Streptococcaceae</taxon>
        <taxon>Streptococcus</taxon>
    </lineage>
</organism>
<keyword evidence="7" id="KW-0456">Lyase</keyword>
<dbReference type="EC" id="5.4.99.-" evidence="5"/>
<dbReference type="PANTHER" id="PTHR47683">
    <property type="entry name" value="PSEUDOURIDINE SYNTHASE FAMILY PROTEIN-RELATED"/>
    <property type="match status" value="1"/>
</dbReference>
<reference evidence="7 8" key="1">
    <citation type="submission" date="2014-06" db="EMBL/GenBank/DDBJ databases">
        <authorList>
            <person name="Teng J.L."/>
            <person name="Huang Y."/>
            <person name="Tse H."/>
            <person name="Lau S.K."/>
            <person name="Woo P.C."/>
        </authorList>
    </citation>
    <scope>NUCLEOTIDE SEQUENCE [LARGE SCALE GENOMIC DNA]</scope>
    <source>
        <strain evidence="7 8">HKU4</strain>
    </source>
</reference>
<comment type="similarity">
    <text evidence="1 5">Belongs to the pseudouridine synthase RsuA family.</text>
</comment>
<keyword evidence="3 5" id="KW-0413">Isomerase</keyword>
<dbReference type="PROSITE" id="PS01149">
    <property type="entry name" value="PSI_RSU"/>
    <property type="match status" value="1"/>
</dbReference>
<dbReference type="PROSITE" id="PS50889">
    <property type="entry name" value="S4"/>
    <property type="match status" value="1"/>
</dbReference>
<proteinExistence type="inferred from homology"/>
<evidence type="ECO:0000256" key="5">
    <source>
        <dbReference type="RuleBase" id="RU003887"/>
    </source>
</evidence>
<dbReference type="SUPFAM" id="SSF55120">
    <property type="entry name" value="Pseudouridine synthase"/>
    <property type="match status" value="1"/>
</dbReference>
<sequence>MRLDKFLAQAKVSRKEMKQKLRLRQIVIDGQPARFLSQNVDSGLQSISLAGCSLSQPAHRYFLMNKPAGAVTANSDADKTTVLDLIAPEDFNDQLYSVGRLDRDTRGLLLITDNGPLGFQLLHPQYHIKKTYYVEVNGPLAQAATAAFQQGIVFLDGTQCKPAQLEIHTTSLNHSTASVTISEGKFHQIKKMFLAVGVKVTYLKRTHFGEFQLNPNLAEGEYRALRASELEIIKQYLEQTW</sequence>
<gene>
    <name evidence="7" type="ORF">SSIN_0760</name>
</gene>
<dbReference type="GO" id="GO:0003723">
    <property type="term" value="F:RNA binding"/>
    <property type="evidence" value="ECO:0007669"/>
    <property type="project" value="UniProtKB-KW"/>
</dbReference>
<dbReference type="InterPro" id="IPR000748">
    <property type="entry name" value="PsdUridine_synth_RsuA/RluB/E/F"/>
</dbReference>
<dbReference type="GO" id="GO:0009982">
    <property type="term" value="F:pseudouridine synthase activity"/>
    <property type="evidence" value="ECO:0007669"/>
    <property type="project" value="InterPro"/>
</dbReference>
<dbReference type="GO" id="GO:0016829">
    <property type="term" value="F:lyase activity"/>
    <property type="evidence" value="ECO:0007669"/>
    <property type="project" value="UniProtKB-KW"/>
</dbReference>
<dbReference type="Gene3D" id="3.30.70.580">
    <property type="entry name" value="Pseudouridine synthase I, catalytic domain, N-terminal subdomain"/>
    <property type="match status" value="1"/>
</dbReference>
<dbReference type="CDD" id="cd02553">
    <property type="entry name" value="PseudoU_synth_RsuA"/>
    <property type="match status" value="1"/>
</dbReference>
<dbReference type="AlphaFoldDB" id="A0A0A0DH85"/>
<evidence type="ECO:0000313" key="7">
    <source>
        <dbReference type="EMBL" id="KGM37439.1"/>
    </source>
</evidence>
<evidence type="ECO:0000313" key="8">
    <source>
        <dbReference type="Proteomes" id="UP000030019"/>
    </source>
</evidence>
<dbReference type="STRING" id="176090.SSIN_0760"/>
<dbReference type="InterPro" id="IPR018496">
    <property type="entry name" value="PsdUridine_synth_RsuA/RluB_CS"/>
</dbReference>
<evidence type="ECO:0000259" key="6">
    <source>
        <dbReference type="Pfam" id="PF00849"/>
    </source>
</evidence>
<accession>A0A0A0DH85</accession>
<keyword evidence="8" id="KW-1185">Reference proteome</keyword>
<protein>
    <recommendedName>
        <fullName evidence="5">Pseudouridine synthase</fullName>
        <ecNumber evidence="5">5.4.99.-</ecNumber>
    </recommendedName>
</protein>
<comment type="caution">
    <text evidence="7">The sequence shown here is derived from an EMBL/GenBank/DDBJ whole genome shotgun (WGS) entry which is preliminary data.</text>
</comment>
<dbReference type="InterPro" id="IPR036986">
    <property type="entry name" value="S4_RNA-bd_sf"/>
</dbReference>
<dbReference type="InterPro" id="IPR020103">
    <property type="entry name" value="PsdUridine_synth_cat_dom_sf"/>
</dbReference>
<keyword evidence="2 4" id="KW-0694">RNA-binding</keyword>
<dbReference type="GO" id="GO:0001522">
    <property type="term" value="P:pseudouridine synthesis"/>
    <property type="evidence" value="ECO:0007669"/>
    <property type="project" value="InterPro"/>
</dbReference>
<evidence type="ECO:0000256" key="4">
    <source>
        <dbReference type="PROSITE-ProRule" id="PRU00182"/>
    </source>
</evidence>
<dbReference type="eggNOG" id="COG1187">
    <property type="taxonomic scope" value="Bacteria"/>
</dbReference>
<dbReference type="CDD" id="cd00165">
    <property type="entry name" value="S4"/>
    <property type="match status" value="1"/>
</dbReference>
<evidence type="ECO:0000256" key="2">
    <source>
        <dbReference type="ARBA" id="ARBA00022884"/>
    </source>
</evidence>
<dbReference type="InterPro" id="IPR050343">
    <property type="entry name" value="RsuA_PseudoU_synthase"/>
</dbReference>
<dbReference type="NCBIfam" id="TIGR00093">
    <property type="entry name" value="pseudouridine synthase"/>
    <property type="match status" value="1"/>
</dbReference>
<dbReference type="PATRIC" id="fig|176090.4.peg.753"/>
<dbReference type="FunFam" id="3.30.70.1560:FF:000001">
    <property type="entry name" value="Pseudouridine synthase"/>
    <property type="match status" value="1"/>
</dbReference>
<dbReference type="InterPro" id="IPR042092">
    <property type="entry name" value="PsdUridine_s_RsuA/RluB/E/F_cat"/>
</dbReference>
<dbReference type="RefSeq" id="WP_037615946.1">
    <property type="nucleotide sequence ID" value="NZ_JPEN01000054.1"/>
</dbReference>
<dbReference type="GO" id="GO:0140098">
    <property type="term" value="F:catalytic activity, acting on RNA"/>
    <property type="evidence" value="ECO:0007669"/>
    <property type="project" value="UniProtKB-ARBA"/>
</dbReference>
<dbReference type="Gene3D" id="3.30.70.1560">
    <property type="entry name" value="Alpha-L RNA-binding motif"/>
    <property type="match status" value="1"/>
</dbReference>
<evidence type="ECO:0000256" key="1">
    <source>
        <dbReference type="ARBA" id="ARBA00008348"/>
    </source>
</evidence>